<reference evidence="6 7" key="1">
    <citation type="submission" date="2020-02" db="EMBL/GenBank/DDBJ databases">
        <title>Genome sequencing for Kineobactrum sp. M2.</title>
        <authorList>
            <person name="Park S.-J."/>
        </authorList>
    </citation>
    <scope>NUCLEOTIDE SEQUENCE [LARGE SCALE GENOMIC DNA]</scope>
    <source>
        <strain evidence="6 7">M2</strain>
    </source>
</reference>
<evidence type="ECO:0000256" key="1">
    <source>
        <dbReference type="ARBA" id="ARBA00022679"/>
    </source>
</evidence>
<dbReference type="InterPro" id="IPR008271">
    <property type="entry name" value="Ser/Thr_kinase_AS"/>
</dbReference>
<keyword evidence="4" id="KW-0067">ATP-binding</keyword>
<evidence type="ECO:0000256" key="2">
    <source>
        <dbReference type="ARBA" id="ARBA00022741"/>
    </source>
</evidence>
<dbReference type="GO" id="GO:0005524">
    <property type="term" value="F:ATP binding"/>
    <property type="evidence" value="ECO:0007669"/>
    <property type="project" value="UniProtKB-KW"/>
</dbReference>
<dbReference type="Gene3D" id="1.10.510.10">
    <property type="entry name" value="Transferase(Phosphotransferase) domain 1"/>
    <property type="match status" value="1"/>
</dbReference>
<keyword evidence="1" id="KW-0808">Transferase</keyword>
<evidence type="ECO:0000313" key="6">
    <source>
        <dbReference type="EMBL" id="QIB65360.1"/>
    </source>
</evidence>
<dbReference type="PROSITE" id="PS00108">
    <property type="entry name" value="PROTEIN_KINASE_ST"/>
    <property type="match status" value="1"/>
</dbReference>
<dbReference type="SUPFAM" id="SSF56112">
    <property type="entry name" value="Protein kinase-like (PK-like)"/>
    <property type="match status" value="1"/>
</dbReference>
<feature type="domain" description="Protein kinase" evidence="5">
    <location>
        <begin position="1"/>
        <end position="276"/>
    </location>
</feature>
<keyword evidence="3 6" id="KW-0418">Kinase</keyword>
<evidence type="ECO:0000256" key="4">
    <source>
        <dbReference type="ARBA" id="ARBA00022840"/>
    </source>
</evidence>
<accession>A0A6C0TZU7</accession>
<dbReference type="KEGG" id="kim:G3T16_08060"/>
<dbReference type="Proteomes" id="UP000477680">
    <property type="component" value="Chromosome"/>
</dbReference>
<protein>
    <submittedName>
        <fullName evidence="6">Serine/threonine protein kinase</fullName>
    </submittedName>
</protein>
<dbReference type="GO" id="GO:0004674">
    <property type="term" value="F:protein serine/threonine kinase activity"/>
    <property type="evidence" value="ECO:0007669"/>
    <property type="project" value="UniProtKB-KW"/>
</dbReference>
<dbReference type="Pfam" id="PF00069">
    <property type="entry name" value="Pkinase"/>
    <property type="match status" value="1"/>
</dbReference>
<name>A0A6C0TZU7_9GAMM</name>
<keyword evidence="7" id="KW-1185">Reference proteome</keyword>
<dbReference type="PANTHER" id="PTHR43289">
    <property type="entry name" value="MITOGEN-ACTIVATED PROTEIN KINASE KINASE KINASE 20-RELATED"/>
    <property type="match status" value="1"/>
</dbReference>
<evidence type="ECO:0000256" key="3">
    <source>
        <dbReference type="ARBA" id="ARBA00022777"/>
    </source>
</evidence>
<dbReference type="CDD" id="cd14014">
    <property type="entry name" value="STKc_PknB_like"/>
    <property type="match status" value="1"/>
</dbReference>
<dbReference type="InterPro" id="IPR000719">
    <property type="entry name" value="Prot_kinase_dom"/>
</dbReference>
<evidence type="ECO:0000259" key="5">
    <source>
        <dbReference type="PROSITE" id="PS50011"/>
    </source>
</evidence>
<dbReference type="InterPro" id="IPR011009">
    <property type="entry name" value="Kinase-like_dom_sf"/>
</dbReference>
<dbReference type="Gene3D" id="3.30.200.20">
    <property type="entry name" value="Phosphorylase Kinase, domain 1"/>
    <property type="match status" value="1"/>
</dbReference>
<dbReference type="PROSITE" id="PS50011">
    <property type="entry name" value="PROTEIN_KINASE_DOM"/>
    <property type="match status" value="1"/>
</dbReference>
<organism evidence="6 7">
    <name type="scientific">Kineobactrum salinum</name>
    <dbReference type="NCBI Taxonomy" id="2708301"/>
    <lineage>
        <taxon>Bacteria</taxon>
        <taxon>Pseudomonadati</taxon>
        <taxon>Pseudomonadota</taxon>
        <taxon>Gammaproteobacteria</taxon>
        <taxon>Cellvibrionales</taxon>
        <taxon>Halieaceae</taxon>
        <taxon>Kineobactrum</taxon>
    </lineage>
</organism>
<dbReference type="PANTHER" id="PTHR43289:SF34">
    <property type="entry name" value="SERINE_THREONINE-PROTEIN KINASE YBDM-RELATED"/>
    <property type="match status" value="1"/>
</dbReference>
<keyword evidence="6" id="KW-0723">Serine/threonine-protein kinase</keyword>
<keyword evidence="2" id="KW-0547">Nucleotide-binding</keyword>
<proteinExistence type="predicted"/>
<dbReference type="AlphaFoldDB" id="A0A6C0TZU7"/>
<gene>
    <name evidence="6" type="ORF">G3T16_08060</name>
</gene>
<sequence>MGQVYRARDLRKEEAQDDNPWVAIKFLGEEFSRHPKALISLQREAKKSQQLAHPNVLTVYDFDRDGDRVYMTMELLQGAPLSGWQSLEFAEGKAPTIDELVIQMASGLAYAHEHGVVHSDFKPDNIFVTTEGRVKILDFGIARIMDSAVAKDSFDAGELGALTLRYASLEMLRRDSDPHPADDVYALGLIAYQLYTGVHPYGGRTAEEAFQQELKPQPIKGIKRHQWRAIAGALQLQRSQRTASADQFLKAFSGASRRNRMLSAAVLVLALVSGYFAWEASKPEGPAVPFAQLPVQTQNQFREHIDKGRQSAAIQDWDGASRYFIAAYALHPRNSEAKEGLDMLVQHLAEVAPTVSSPRQQGYLLKIMDAYADENEYLANNPELTRTRTLLREQLN</sequence>
<dbReference type="EMBL" id="CP048711">
    <property type="protein sequence ID" value="QIB65360.1"/>
    <property type="molecule type" value="Genomic_DNA"/>
</dbReference>
<evidence type="ECO:0000313" key="7">
    <source>
        <dbReference type="Proteomes" id="UP000477680"/>
    </source>
</evidence>